<sequence length="112" mass="12457">MKKISLVVAAAMLLSFGNSFAIEKENKNPAKSLSEQIGQLLEGNNIRVNHGEDLFATVYFTINNEMELVVLSVATEEEGLDAFLKSRLNYNKVSAEGYEEGKTYKIPVRLKS</sequence>
<gene>
    <name evidence="2" type="ORF">SAMN04487911_102176</name>
</gene>
<proteinExistence type="predicted"/>
<protein>
    <submittedName>
        <fullName evidence="2">Uncharacterized protein</fullName>
    </submittedName>
</protein>
<evidence type="ECO:0000256" key="1">
    <source>
        <dbReference type="SAM" id="SignalP"/>
    </source>
</evidence>
<evidence type="ECO:0000313" key="2">
    <source>
        <dbReference type="EMBL" id="SHI47401.1"/>
    </source>
</evidence>
<feature type="chain" id="PRO_5012296692" evidence="1">
    <location>
        <begin position="22"/>
        <end position="112"/>
    </location>
</feature>
<dbReference type="STRING" id="558155.SAMN04487911_102176"/>
<dbReference type="EMBL" id="FQYX01000002">
    <property type="protein sequence ID" value="SHI47401.1"/>
    <property type="molecule type" value="Genomic_DNA"/>
</dbReference>
<dbReference type="RefSeq" id="WP_072762990.1">
    <property type="nucleotide sequence ID" value="NZ_FQYX01000002.1"/>
</dbReference>
<name>A0A1M6BF85_9FLAO</name>
<organism evidence="2 3">
    <name type="scientific">Arenibacter nanhaiticus</name>
    <dbReference type="NCBI Taxonomy" id="558155"/>
    <lineage>
        <taxon>Bacteria</taxon>
        <taxon>Pseudomonadati</taxon>
        <taxon>Bacteroidota</taxon>
        <taxon>Flavobacteriia</taxon>
        <taxon>Flavobacteriales</taxon>
        <taxon>Flavobacteriaceae</taxon>
        <taxon>Arenibacter</taxon>
    </lineage>
</organism>
<feature type="signal peptide" evidence="1">
    <location>
        <begin position="1"/>
        <end position="21"/>
    </location>
</feature>
<keyword evidence="3" id="KW-1185">Reference proteome</keyword>
<keyword evidence="1" id="KW-0732">Signal</keyword>
<reference evidence="2 3" key="1">
    <citation type="submission" date="2016-11" db="EMBL/GenBank/DDBJ databases">
        <authorList>
            <person name="Jaros S."/>
            <person name="Januszkiewicz K."/>
            <person name="Wedrychowicz H."/>
        </authorList>
    </citation>
    <scope>NUCLEOTIDE SEQUENCE [LARGE SCALE GENOMIC DNA]</scope>
    <source>
        <strain evidence="2 3">CGMCC 1.8863</strain>
    </source>
</reference>
<dbReference type="Proteomes" id="UP000184231">
    <property type="component" value="Unassembled WGS sequence"/>
</dbReference>
<evidence type="ECO:0000313" key="3">
    <source>
        <dbReference type="Proteomes" id="UP000184231"/>
    </source>
</evidence>
<dbReference type="AlphaFoldDB" id="A0A1M6BF85"/>
<accession>A0A1M6BF85</accession>
<dbReference type="OrthoDB" id="1376285at2"/>